<feature type="binding site" evidence="9">
    <location>
        <position position="259"/>
    </location>
    <ligand>
        <name>Zn(2+)</name>
        <dbReference type="ChEBI" id="CHEBI:29105"/>
    </ligand>
</feature>
<dbReference type="EMBL" id="MFLE01000021">
    <property type="protein sequence ID" value="OGG61300.1"/>
    <property type="molecule type" value="Genomic_DNA"/>
</dbReference>
<evidence type="ECO:0000259" key="11">
    <source>
        <dbReference type="Pfam" id="PF23493"/>
    </source>
</evidence>
<evidence type="ECO:0000256" key="7">
    <source>
        <dbReference type="ARBA" id="ARBA00022917"/>
    </source>
</evidence>
<evidence type="ECO:0000256" key="1">
    <source>
        <dbReference type="ARBA" id="ARBA00011245"/>
    </source>
</evidence>
<dbReference type="InterPro" id="IPR015803">
    <property type="entry name" value="Cys-tRNA-ligase"/>
</dbReference>
<dbReference type="EC" id="6.1.1.16" evidence="9"/>
<comment type="similarity">
    <text evidence="9">Belongs to the class-I aminoacyl-tRNA synthetase family.</text>
</comment>
<dbReference type="STRING" id="1798491.A3C87_03795"/>
<comment type="caution">
    <text evidence="12">The sequence shown here is derived from an EMBL/GenBank/DDBJ whole genome shotgun (WGS) entry which is preliminary data.</text>
</comment>
<dbReference type="Pfam" id="PF23493">
    <property type="entry name" value="CysS_C"/>
    <property type="match status" value="1"/>
</dbReference>
<dbReference type="InterPro" id="IPR024909">
    <property type="entry name" value="Cys-tRNA/MSH_ligase"/>
</dbReference>
<dbReference type="Gene3D" id="3.40.50.620">
    <property type="entry name" value="HUPs"/>
    <property type="match status" value="1"/>
</dbReference>
<protein>
    <recommendedName>
        <fullName evidence="9">Cysteine--tRNA ligase</fullName>
        <ecNumber evidence="9">6.1.1.16</ecNumber>
    </recommendedName>
    <alternativeName>
        <fullName evidence="9">Cysteinyl-tRNA synthetase</fullName>
        <shortName evidence="9">CysRS</shortName>
    </alternativeName>
</protein>
<dbReference type="GO" id="GO:0005829">
    <property type="term" value="C:cytosol"/>
    <property type="evidence" value="ECO:0007669"/>
    <property type="project" value="TreeGrafter"/>
</dbReference>
<comment type="subunit">
    <text evidence="1 9">Monomer.</text>
</comment>
<organism evidence="12 13">
    <name type="scientific">Candidatus Kaiserbacteria bacterium RIFCSPHIGHO2_02_FULL_49_34</name>
    <dbReference type="NCBI Taxonomy" id="1798491"/>
    <lineage>
        <taxon>Bacteria</taxon>
        <taxon>Candidatus Kaiseribacteriota</taxon>
    </lineage>
</organism>
<evidence type="ECO:0000256" key="3">
    <source>
        <dbReference type="ARBA" id="ARBA00022723"/>
    </source>
</evidence>
<evidence type="ECO:0000313" key="13">
    <source>
        <dbReference type="Proteomes" id="UP000176511"/>
    </source>
</evidence>
<comment type="subcellular location">
    <subcellularLocation>
        <location evidence="9">Cytoplasm</location>
    </subcellularLocation>
</comment>
<evidence type="ECO:0000256" key="8">
    <source>
        <dbReference type="ARBA" id="ARBA00023146"/>
    </source>
</evidence>
<keyword evidence="3 9" id="KW-0479">Metal-binding</keyword>
<dbReference type="SUPFAM" id="SSF52374">
    <property type="entry name" value="Nucleotidylyl transferase"/>
    <property type="match status" value="1"/>
</dbReference>
<keyword evidence="2 9" id="KW-0436">Ligase</keyword>
<dbReference type="PANTHER" id="PTHR10890:SF3">
    <property type="entry name" value="CYSTEINE--TRNA LIGASE, CYTOPLASMIC"/>
    <property type="match status" value="1"/>
</dbReference>
<evidence type="ECO:0000313" key="12">
    <source>
        <dbReference type="EMBL" id="OGG61300.1"/>
    </source>
</evidence>
<dbReference type="GO" id="GO:0006423">
    <property type="term" value="P:cysteinyl-tRNA aminoacylation"/>
    <property type="evidence" value="ECO:0007669"/>
    <property type="project" value="UniProtKB-UniRule"/>
</dbReference>
<dbReference type="NCBIfam" id="TIGR00435">
    <property type="entry name" value="cysS"/>
    <property type="match status" value="1"/>
</dbReference>
<evidence type="ECO:0000256" key="5">
    <source>
        <dbReference type="ARBA" id="ARBA00022833"/>
    </source>
</evidence>
<comment type="catalytic activity">
    <reaction evidence="9">
        <text>tRNA(Cys) + L-cysteine + ATP = L-cysteinyl-tRNA(Cys) + AMP + diphosphate</text>
        <dbReference type="Rhea" id="RHEA:17773"/>
        <dbReference type="Rhea" id="RHEA-COMP:9661"/>
        <dbReference type="Rhea" id="RHEA-COMP:9679"/>
        <dbReference type="ChEBI" id="CHEBI:30616"/>
        <dbReference type="ChEBI" id="CHEBI:33019"/>
        <dbReference type="ChEBI" id="CHEBI:35235"/>
        <dbReference type="ChEBI" id="CHEBI:78442"/>
        <dbReference type="ChEBI" id="CHEBI:78517"/>
        <dbReference type="ChEBI" id="CHEBI:456215"/>
        <dbReference type="EC" id="6.1.1.16"/>
    </reaction>
</comment>
<feature type="binding site" evidence="9">
    <location>
        <position position="263"/>
    </location>
    <ligand>
        <name>Zn(2+)</name>
        <dbReference type="ChEBI" id="CHEBI:29105"/>
    </ligand>
</feature>
<evidence type="ECO:0000256" key="9">
    <source>
        <dbReference type="HAMAP-Rule" id="MF_00041"/>
    </source>
</evidence>
<dbReference type="Gene3D" id="1.20.120.640">
    <property type="entry name" value="Anticodon-binding domain of a subclass of class I aminoacyl-tRNA synthetases"/>
    <property type="match status" value="1"/>
</dbReference>
<feature type="domain" description="Cysteinyl-tRNA ligase anticodon binding" evidence="11">
    <location>
        <begin position="423"/>
        <end position="469"/>
    </location>
</feature>
<comment type="caution">
    <text evidence="9">Lacks conserved residue(s) required for the propagation of feature annotation.</text>
</comment>
<feature type="binding site" evidence="9">
    <location>
        <position position="234"/>
    </location>
    <ligand>
        <name>Zn(2+)</name>
        <dbReference type="ChEBI" id="CHEBI:29105"/>
    </ligand>
</feature>
<evidence type="ECO:0000259" key="10">
    <source>
        <dbReference type="Pfam" id="PF01406"/>
    </source>
</evidence>
<sequence>MIFFKKKETKKAEQLVMLFDSATRSKRVFVPLKDKTITMYSCGPTVYDHAHIGNLRAYIVPDLLRRLFTDLGYTVKNTINFTDFGHLTDDADAGEDKMMKALKRHNKPLTLDAMREVAQIYIDSFKRDFERFGNIAPTHWTPASEYVHQQIQLVRTLLEKGYAYETPDGVYFDITTFPAYGKLGNLDLEKLKEGARVTANPWKRHPADFALWKKGLLGWESAWGKGFPGWHIECTAMAFNTLGKQIDIHTGGEDLMYTHHNGEIAQAECITHKQYVGTWMHNAHISIEGQKISKSLGNGVTIENVEERGFTGLDVRYLFLTSHYRSPANFTWEALESAKTARAKLARFVHTHRNDDAIIDEDWLSKIRAALSDDLDTPKAIAFLFTMLTQSDRSDAVKASTLSAADTLLGIDITETTESEAVEIPTEIQTLLNARQTARTEKNWQESDRIRDELEEKGYLVKDTPAGQTIVKS</sequence>
<name>A0A1F6DJ04_9BACT</name>
<dbReference type="GO" id="GO:0008270">
    <property type="term" value="F:zinc ion binding"/>
    <property type="evidence" value="ECO:0007669"/>
    <property type="project" value="UniProtKB-UniRule"/>
</dbReference>
<dbReference type="PANTHER" id="PTHR10890">
    <property type="entry name" value="CYSTEINYL-TRNA SYNTHETASE"/>
    <property type="match status" value="1"/>
</dbReference>
<accession>A0A1F6DJ04</accession>
<dbReference type="GO" id="GO:0005524">
    <property type="term" value="F:ATP binding"/>
    <property type="evidence" value="ECO:0007669"/>
    <property type="project" value="UniProtKB-UniRule"/>
</dbReference>
<evidence type="ECO:0000256" key="4">
    <source>
        <dbReference type="ARBA" id="ARBA00022741"/>
    </source>
</evidence>
<dbReference type="InterPro" id="IPR009080">
    <property type="entry name" value="tRNAsynth_Ia_anticodon-bd"/>
</dbReference>
<keyword evidence="9" id="KW-0963">Cytoplasm</keyword>
<feature type="short sequence motif" description="'HIGH' region" evidence="9">
    <location>
        <begin position="44"/>
        <end position="54"/>
    </location>
</feature>
<dbReference type="Proteomes" id="UP000176511">
    <property type="component" value="Unassembled WGS sequence"/>
</dbReference>
<keyword evidence="5 9" id="KW-0862">Zinc</keyword>
<keyword evidence="7 9" id="KW-0648">Protein biosynthesis</keyword>
<proteinExistence type="inferred from homology"/>
<evidence type="ECO:0000256" key="6">
    <source>
        <dbReference type="ARBA" id="ARBA00022840"/>
    </source>
</evidence>
<keyword evidence="4 9" id="KW-0547">Nucleotide-binding</keyword>
<feature type="binding site" evidence="9">
    <location>
        <position position="294"/>
    </location>
    <ligand>
        <name>ATP</name>
        <dbReference type="ChEBI" id="CHEBI:30616"/>
    </ligand>
</feature>
<dbReference type="GO" id="GO:0004817">
    <property type="term" value="F:cysteine-tRNA ligase activity"/>
    <property type="evidence" value="ECO:0007669"/>
    <property type="project" value="UniProtKB-UniRule"/>
</dbReference>
<keyword evidence="6 9" id="KW-0067">ATP-binding</keyword>
<evidence type="ECO:0000256" key="2">
    <source>
        <dbReference type="ARBA" id="ARBA00022598"/>
    </source>
</evidence>
<dbReference type="InterPro" id="IPR032678">
    <property type="entry name" value="tRNA-synt_1_cat_dom"/>
</dbReference>
<dbReference type="InterPro" id="IPR014729">
    <property type="entry name" value="Rossmann-like_a/b/a_fold"/>
</dbReference>
<dbReference type="HAMAP" id="MF_00041">
    <property type="entry name" value="Cys_tRNA_synth"/>
    <property type="match status" value="1"/>
</dbReference>
<reference evidence="12 13" key="1">
    <citation type="journal article" date="2016" name="Nat. Commun.">
        <title>Thousands of microbial genomes shed light on interconnected biogeochemical processes in an aquifer system.</title>
        <authorList>
            <person name="Anantharaman K."/>
            <person name="Brown C.T."/>
            <person name="Hug L.A."/>
            <person name="Sharon I."/>
            <person name="Castelle C.J."/>
            <person name="Probst A.J."/>
            <person name="Thomas B.C."/>
            <person name="Singh A."/>
            <person name="Wilkins M.J."/>
            <person name="Karaoz U."/>
            <person name="Brodie E.L."/>
            <person name="Williams K.H."/>
            <person name="Hubbard S.S."/>
            <person name="Banfield J.F."/>
        </authorList>
    </citation>
    <scope>NUCLEOTIDE SEQUENCE [LARGE SCALE GENOMIC DNA]</scope>
</reference>
<dbReference type="Pfam" id="PF01406">
    <property type="entry name" value="tRNA-synt_1e"/>
    <property type="match status" value="1"/>
</dbReference>
<comment type="cofactor">
    <cofactor evidence="9">
        <name>Zn(2+)</name>
        <dbReference type="ChEBI" id="CHEBI:29105"/>
    </cofactor>
    <text evidence="9">Binds 1 zinc ion per subunit.</text>
</comment>
<dbReference type="AlphaFoldDB" id="A0A1F6DJ04"/>
<dbReference type="CDD" id="cd00672">
    <property type="entry name" value="CysRS_core"/>
    <property type="match status" value="1"/>
</dbReference>
<keyword evidence="8 9" id="KW-0030">Aminoacyl-tRNA synthetase</keyword>
<dbReference type="PRINTS" id="PR00983">
    <property type="entry name" value="TRNASYNTHCYS"/>
</dbReference>
<feature type="domain" description="tRNA synthetases class I catalytic" evidence="10">
    <location>
        <begin position="29"/>
        <end position="339"/>
    </location>
</feature>
<gene>
    <name evidence="9" type="primary">cysS</name>
    <name evidence="12" type="ORF">A3C87_03795</name>
</gene>
<dbReference type="SUPFAM" id="SSF47323">
    <property type="entry name" value="Anticodon-binding domain of a subclass of class I aminoacyl-tRNA synthetases"/>
    <property type="match status" value="1"/>
</dbReference>
<dbReference type="InterPro" id="IPR056411">
    <property type="entry name" value="CysS_C"/>
</dbReference>
<feature type="binding site" evidence="9">
    <location>
        <position position="42"/>
    </location>
    <ligand>
        <name>Zn(2+)</name>
        <dbReference type="ChEBI" id="CHEBI:29105"/>
    </ligand>
</feature>